<dbReference type="EMBL" id="UINC01008996">
    <property type="protein sequence ID" value="SVA40415.1"/>
    <property type="molecule type" value="Genomic_DNA"/>
</dbReference>
<reference evidence="1" key="1">
    <citation type="submission" date="2018-05" db="EMBL/GenBank/DDBJ databases">
        <authorList>
            <person name="Lanie J.A."/>
            <person name="Ng W.-L."/>
            <person name="Kazmierczak K.M."/>
            <person name="Andrzejewski T.M."/>
            <person name="Davidsen T.M."/>
            <person name="Wayne K.J."/>
            <person name="Tettelin H."/>
            <person name="Glass J.I."/>
            <person name="Rusch D."/>
            <person name="Podicherti R."/>
            <person name="Tsui H.-C.T."/>
            <person name="Winkler M.E."/>
        </authorList>
    </citation>
    <scope>NUCLEOTIDE SEQUENCE</scope>
</reference>
<sequence length="281" mass="31442">MLTSDKQQEFYRENGYLIIENVLSEERLKRIRDAAEERLLFEGDQAGSEGAEHGLLVRRLCNLFSKGRVWEKIATEPIALEGAQLTIGHDFRWQAMNFHDPVPGESEAHQSIHADRSFFPKSIGYITVIFTFDDMTIENGATRIVPGSHKGPWPREVLNTEEAYEVIEGEIYAVCQAGSAIFVHGDVWHSGRANYSQSTRRALHLGFSCPNAAPQYEIAGNLTGEMRSRLGDHCKLIPDTLGQFGLEDLPYYHRVSAASGEDNFINSVIDGADISKANRDN</sequence>
<name>A0A381VJ84_9ZZZZ</name>
<protein>
    <recommendedName>
        <fullName evidence="2">Phytanoyl-CoA dioxygenase</fullName>
    </recommendedName>
</protein>
<dbReference type="Pfam" id="PF05721">
    <property type="entry name" value="PhyH"/>
    <property type="match status" value="1"/>
</dbReference>
<dbReference type="InterPro" id="IPR008775">
    <property type="entry name" value="Phytyl_CoA_dOase-like"/>
</dbReference>
<evidence type="ECO:0008006" key="2">
    <source>
        <dbReference type="Google" id="ProtNLM"/>
    </source>
</evidence>
<dbReference type="PANTHER" id="PTHR20883:SF48">
    <property type="entry name" value="ECTOINE DIOXYGENASE"/>
    <property type="match status" value="1"/>
</dbReference>
<evidence type="ECO:0000313" key="1">
    <source>
        <dbReference type="EMBL" id="SVA40415.1"/>
    </source>
</evidence>
<dbReference type="Gene3D" id="2.60.120.620">
    <property type="entry name" value="q2cbj1_9rhob like domain"/>
    <property type="match status" value="1"/>
</dbReference>
<dbReference type="SUPFAM" id="SSF51197">
    <property type="entry name" value="Clavaminate synthase-like"/>
    <property type="match status" value="1"/>
</dbReference>
<organism evidence="1">
    <name type="scientific">marine metagenome</name>
    <dbReference type="NCBI Taxonomy" id="408172"/>
    <lineage>
        <taxon>unclassified sequences</taxon>
        <taxon>metagenomes</taxon>
        <taxon>ecological metagenomes</taxon>
    </lineage>
</organism>
<accession>A0A381VJ84</accession>
<gene>
    <name evidence="1" type="ORF">METZ01_LOCUS93269</name>
</gene>
<dbReference type="AlphaFoldDB" id="A0A381VJ84"/>
<dbReference type="PANTHER" id="PTHR20883">
    <property type="entry name" value="PHYTANOYL-COA DIOXYGENASE DOMAIN CONTAINING 1"/>
    <property type="match status" value="1"/>
</dbReference>
<dbReference type="GO" id="GO:0046872">
    <property type="term" value="F:metal ion binding"/>
    <property type="evidence" value="ECO:0007669"/>
    <property type="project" value="UniProtKB-ARBA"/>
</dbReference>
<dbReference type="GO" id="GO:0016491">
    <property type="term" value="F:oxidoreductase activity"/>
    <property type="evidence" value="ECO:0007669"/>
    <property type="project" value="UniProtKB-ARBA"/>
</dbReference>
<proteinExistence type="predicted"/>